<evidence type="ECO:0000256" key="12">
    <source>
        <dbReference type="RuleBase" id="RU003661"/>
    </source>
</evidence>
<evidence type="ECO:0000313" key="16">
    <source>
        <dbReference type="EMBL" id="AVF96902.1"/>
    </source>
</evidence>
<dbReference type="EMBL" id="JX457150">
    <property type="protein sequence ID" value="AFR34050.1"/>
    <property type="molecule type" value="Genomic_DNA"/>
</dbReference>
<evidence type="ECO:0000256" key="10">
    <source>
        <dbReference type="ARBA" id="ARBA00023128"/>
    </source>
</evidence>
<evidence type="ECO:0000256" key="4">
    <source>
        <dbReference type="ARBA" id="ARBA00022448"/>
    </source>
</evidence>
<reference evidence="14" key="1">
    <citation type="submission" date="2009-03" db="EMBL/GenBank/DDBJ databases">
        <title>Complete nucleotide sequence of mitochondrial genomes and the phylogeny of the genus Scylla.</title>
        <authorList>
            <person name="Sangthong P."/>
        </authorList>
    </citation>
    <scope>NUCLEOTIDE SEQUENCE</scope>
</reference>
<keyword evidence="8 13" id="KW-1133">Transmembrane helix</keyword>
<dbReference type="EMBL" id="MG197997">
    <property type="protein sequence ID" value="AVF96902.1"/>
    <property type="molecule type" value="Genomic_DNA"/>
</dbReference>
<keyword evidence="4 12" id="KW-0813">Transport</keyword>
<evidence type="ECO:0000256" key="13">
    <source>
        <dbReference type="SAM" id="Phobius"/>
    </source>
</evidence>
<dbReference type="GO" id="GO:0015986">
    <property type="term" value="P:proton motive force-driven ATP synthesis"/>
    <property type="evidence" value="ECO:0007669"/>
    <property type="project" value="InterPro"/>
</dbReference>
<evidence type="ECO:0000256" key="3">
    <source>
        <dbReference type="ARBA" id="ARBA00011291"/>
    </source>
</evidence>
<dbReference type="GO" id="GO:0015078">
    <property type="term" value="F:proton transmembrane transporter activity"/>
    <property type="evidence" value="ECO:0007669"/>
    <property type="project" value="InterPro"/>
</dbReference>
<evidence type="ECO:0000313" key="14">
    <source>
        <dbReference type="EMBL" id="ACO07219.1"/>
    </source>
</evidence>
<evidence type="ECO:0000256" key="8">
    <source>
        <dbReference type="ARBA" id="ARBA00022989"/>
    </source>
</evidence>
<dbReference type="CTD" id="4509"/>
<evidence type="ECO:0000256" key="2">
    <source>
        <dbReference type="ARBA" id="ARBA00008892"/>
    </source>
</evidence>
<feature type="transmembrane region" description="Helical" evidence="13">
    <location>
        <begin position="6"/>
        <end position="30"/>
    </location>
</feature>
<gene>
    <name evidence="14" type="primary">ATP8</name>
    <name evidence="16" type="synonym">atp8</name>
</gene>
<keyword evidence="6 12" id="KW-0812">Transmembrane</keyword>
<evidence type="ECO:0000256" key="9">
    <source>
        <dbReference type="ARBA" id="ARBA00023065"/>
    </source>
</evidence>
<dbReference type="Pfam" id="PF00895">
    <property type="entry name" value="ATP-synt_8"/>
    <property type="match status" value="1"/>
</dbReference>
<sequence>MPQMAPMLWFYLYFFFLFTFIIFVSLNYFFKPFEKINFKISFSHITPQFFWKL</sequence>
<protein>
    <recommendedName>
        <fullName evidence="12">ATP synthase complex subunit 8</fullName>
    </recommendedName>
</protein>
<reference evidence="15" key="3">
    <citation type="journal article" date="2013" name="Gene">
        <title>The complete mitochondrial genome sequence and gene organization of the mud crab (Scylla paramamosain) with phylogenetic consideration.</title>
        <authorList>
            <person name="Ma H."/>
            <person name="Ma C."/>
            <person name="Li X."/>
            <person name="Xu Z."/>
            <person name="Feng N."/>
            <person name="Ma L."/>
        </authorList>
    </citation>
    <scope>NUCLEOTIDE SEQUENCE</scope>
</reference>
<dbReference type="RefSeq" id="YP_002808565.1">
    <property type="nucleotide sequence ID" value="NC_012572.1"/>
</dbReference>
<keyword evidence="7 12" id="KW-0375">Hydrogen ion transport</keyword>
<evidence type="ECO:0000256" key="11">
    <source>
        <dbReference type="ARBA" id="ARBA00023136"/>
    </source>
</evidence>
<organism evidence="14">
    <name type="scientific">Scylla paramamosain</name>
    <name type="common">Mud crab</name>
    <dbReference type="NCBI Taxonomy" id="85552"/>
    <lineage>
        <taxon>Eukaryota</taxon>
        <taxon>Metazoa</taxon>
        <taxon>Ecdysozoa</taxon>
        <taxon>Arthropoda</taxon>
        <taxon>Crustacea</taxon>
        <taxon>Multicrustacea</taxon>
        <taxon>Malacostraca</taxon>
        <taxon>Eumalacostraca</taxon>
        <taxon>Eucarida</taxon>
        <taxon>Decapoda</taxon>
        <taxon>Pleocyemata</taxon>
        <taxon>Brachyura</taxon>
        <taxon>Eubrachyura</taxon>
        <taxon>Portunoidea</taxon>
        <taxon>Portunidae</taxon>
        <taxon>Portuninae</taxon>
        <taxon>Scylla</taxon>
    </lineage>
</organism>
<evidence type="ECO:0000313" key="15">
    <source>
        <dbReference type="EMBL" id="AFR34050.1"/>
    </source>
</evidence>
<evidence type="ECO:0000256" key="6">
    <source>
        <dbReference type="ARBA" id="ARBA00022692"/>
    </source>
</evidence>
<comment type="similarity">
    <text evidence="2 12">Belongs to the ATPase protein 8 family.</text>
</comment>
<name>C1KGZ3_SCYPA</name>
<dbReference type="GeneID" id="7768771"/>
<keyword evidence="10 12" id="KW-0496">Mitochondrion</keyword>
<dbReference type="AlphaFoldDB" id="C1KGZ3"/>
<keyword evidence="9 12" id="KW-0406">Ion transport</keyword>
<comment type="subcellular location">
    <subcellularLocation>
        <location evidence="1 12">Mitochondrion membrane</location>
        <topology evidence="1 12">Single-pass membrane protein</topology>
    </subcellularLocation>
</comment>
<reference evidence="16" key="4">
    <citation type="journal article" date="2017" name="Mitochondrial DNA Part B Resour">
        <title>The complete mitochondrial genome of Scylla paramamosain (Decapoda: Portunidae).</title>
        <authorList>
            <person name="Zhong S."/>
            <person name="Zhao Y."/>
            <person name="Wang X."/>
            <person name="Song Z."/>
            <person name="Zhang Q."/>
        </authorList>
    </citation>
    <scope>NUCLEOTIDE SEQUENCE</scope>
</reference>
<evidence type="ECO:0000256" key="7">
    <source>
        <dbReference type="ARBA" id="ARBA00022781"/>
    </source>
</evidence>
<proteinExistence type="inferred from homology"/>
<reference evidence="15" key="2">
    <citation type="submission" date="2012-08" db="EMBL/GenBank/DDBJ databases">
        <authorList>
            <person name="Ma H.Y."/>
            <person name="Ma C.Y."/>
            <person name="Ma L.B."/>
        </authorList>
    </citation>
    <scope>NUCLEOTIDE SEQUENCE</scope>
</reference>
<keyword evidence="11 13" id="KW-0472">Membrane</keyword>
<accession>C1KGZ3</accession>
<dbReference type="InterPro" id="IPR001421">
    <property type="entry name" value="ATP8_metazoa"/>
</dbReference>
<dbReference type="GO" id="GO:0031966">
    <property type="term" value="C:mitochondrial membrane"/>
    <property type="evidence" value="ECO:0007669"/>
    <property type="project" value="UniProtKB-SubCell"/>
</dbReference>
<dbReference type="GO" id="GO:0045259">
    <property type="term" value="C:proton-transporting ATP synthase complex"/>
    <property type="evidence" value="ECO:0007669"/>
    <property type="project" value="UniProtKB-KW"/>
</dbReference>
<evidence type="ECO:0000256" key="5">
    <source>
        <dbReference type="ARBA" id="ARBA00022547"/>
    </source>
</evidence>
<geneLocation type="mitochondrion" evidence="14"/>
<comment type="subunit">
    <text evidence="3">F-type ATPases have 2 components, CF(1) - the catalytic core - and CF(0) - the membrane proton channel.</text>
</comment>
<keyword evidence="5 12" id="KW-0138">CF(0)</keyword>
<dbReference type="EMBL" id="FJ827761">
    <property type="protein sequence ID" value="ACO07219.1"/>
    <property type="molecule type" value="Genomic_DNA"/>
</dbReference>
<evidence type="ECO:0000256" key="1">
    <source>
        <dbReference type="ARBA" id="ARBA00004304"/>
    </source>
</evidence>